<dbReference type="PANTHER" id="PTHR23072:SF0">
    <property type="entry name" value="GPI ETHANOLAMINE PHOSPHATE TRANSFERASE 2"/>
    <property type="match status" value="1"/>
</dbReference>
<feature type="transmembrane region" description="Helical" evidence="13">
    <location>
        <begin position="849"/>
        <end position="871"/>
    </location>
</feature>
<dbReference type="HOGENOM" id="CLU_004770_0_0_1"/>
<feature type="transmembrane region" description="Helical" evidence="13">
    <location>
        <begin position="640"/>
        <end position="667"/>
    </location>
</feature>
<dbReference type="InterPro" id="IPR037674">
    <property type="entry name" value="PIG-G_N"/>
</dbReference>
<dbReference type="PhylomeDB" id="A0A0A2K771"/>
<feature type="transmembrane region" description="Helical" evidence="13">
    <location>
        <begin position="496"/>
        <end position="514"/>
    </location>
</feature>
<name>A0A0A2K771_PENIT</name>
<evidence type="ECO:0000259" key="14">
    <source>
        <dbReference type="Pfam" id="PF19316"/>
    </source>
</evidence>
<evidence type="ECO:0000256" key="10">
    <source>
        <dbReference type="ARBA" id="ARBA00023136"/>
    </source>
</evidence>
<proteinExistence type="inferred from homology"/>
<feature type="transmembrane region" description="Helical" evidence="13">
    <location>
        <begin position="740"/>
        <end position="761"/>
    </location>
</feature>
<dbReference type="OrthoDB" id="272139at2759"/>
<dbReference type="FunFam" id="3.40.720.10:FF:000045">
    <property type="entry name" value="GPI ethanolamine phosphate transferase 2"/>
    <property type="match status" value="1"/>
</dbReference>
<evidence type="ECO:0000256" key="2">
    <source>
        <dbReference type="ARBA" id="ARBA00004687"/>
    </source>
</evidence>
<keyword evidence="9 13" id="KW-1133">Transmembrane helix</keyword>
<evidence type="ECO:0000313" key="16">
    <source>
        <dbReference type="Proteomes" id="UP000030104"/>
    </source>
</evidence>
<keyword evidence="8 13" id="KW-0256">Endoplasmic reticulum</keyword>
<dbReference type="Gene3D" id="3.40.720.10">
    <property type="entry name" value="Alkaline Phosphatase, subunit A"/>
    <property type="match status" value="1"/>
</dbReference>
<evidence type="ECO:0000313" key="15">
    <source>
        <dbReference type="EMBL" id="KGO63664.1"/>
    </source>
</evidence>
<dbReference type="Proteomes" id="UP000030104">
    <property type="component" value="Unassembled WGS sequence"/>
</dbReference>
<protein>
    <recommendedName>
        <fullName evidence="4 13">GPI ethanolamine phosphate transferase 2</fullName>
    </recommendedName>
</protein>
<feature type="domain" description="GPI ethanolamine phosphate transferase 2 C-terminal" evidence="14">
    <location>
        <begin position="433"/>
        <end position="872"/>
    </location>
</feature>
<dbReference type="Pfam" id="PF19316">
    <property type="entry name" value="PIGO_PIGG"/>
    <property type="match status" value="1"/>
</dbReference>
<sequence>MAGFRSWATVIANLLVPVGILTFSSGFFPYKPLIPGLATFDETGENVTAPAVFDKVIFMVVDALRSDFVYSNESGFLFTQSLIRSGAALPFTAYASAPTVTMPRLKAMTTGSVPSFLDVILNIAESDTTSTLAYQDTWLAQLRATGGRLVMYGDDTWLKLFPGMFDRADGTTSFFVSDFTEVDQNVTRHVPNELAQDDWSAFIMHYLGLDHIGHKAGPKSPFMIPKHHEMDSVVTEIYTAMQQLDHLQSTLFVLCGDHGMNDAGNHGGSSAGETSPALLFISPKFEALSGRRESPVEPSGDMQYYQTVEQADIAPTLAGLLGIPIPLNSLGVFIPEFLEMWDHGSHKVRILYQNAEQLLNTLTTTFPGSTFGPDGAVSCASGVLSGIEGAQCAWARAQQLLSDRNEADDSYSTAGPALLHFLRIAQEVMSRTASNYDVCRLALGLLITGVAGLFVLPATYKECTRHGSSGMFLMLMIITCGMMMFASSYVEEEQQFWYWICSGWVVYLHIKSHSQSSAKMILRQRYGSLVYWSDKCIILVLAVTQRLLRRWNQTGQKFAAEPDIARTFFARYPEIFWGLLILTYVDAGRHLLKGTTLTGLLKLGALAPAVLAFTFKLHFVTSESPELLEGTFISQIMSEWPYTLSLVLHARLVFYGLAVVVLLALFVGKRPRVSRGKSMSQIGSELGVITDHQFLAHDTIHEALHIFLMTQSRATNVPLFLIFRIQAGILSSMNLSGIEVTITTLIFQYMTFFAFGGSNAISSVDLASGYNGVGSYSVVLVGVLTFASNWAGPIWWASQSHRLRPKNPAEHNPSALLTFHVAMSLVSVMAACTVLRTHLFIWTVFSPKYLYSMAWATANHIAVNLLGEIIFSRSRSHS</sequence>
<dbReference type="STRING" id="40296.A0A0A2K771"/>
<evidence type="ECO:0000256" key="9">
    <source>
        <dbReference type="ARBA" id="ARBA00022989"/>
    </source>
</evidence>
<dbReference type="Pfam" id="PF01663">
    <property type="entry name" value="Phosphodiest"/>
    <property type="match status" value="1"/>
</dbReference>
<dbReference type="GO" id="GO:0051267">
    <property type="term" value="F:CP2 mannose-ethanolamine phosphotransferase activity"/>
    <property type="evidence" value="ECO:0007669"/>
    <property type="project" value="TreeGrafter"/>
</dbReference>
<dbReference type="EMBL" id="JQGA01001628">
    <property type="protein sequence ID" value="KGO63664.1"/>
    <property type="molecule type" value="Genomic_DNA"/>
</dbReference>
<dbReference type="AlphaFoldDB" id="A0A0A2K771"/>
<reference evidence="15 16" key="1">
    <citation type="journal article" date="2015" name="Mol. Plant Microbe Interact.">
        <title>Genome, transcriptome, and functional analyses of Penicillium expansum provide new insights into secondary metabolism and pathogenicity.</title>
        <authorList>
            <person name="Ballester A.R."/>
            <person name="Marcet-Houben M."/>
            <person name="Levin E."/>
            <person name="Sela N."/>
            <person name="Selma-Lazaro C."/>
            <person name="Carmona L."/>
            <person name="Wisniewski M."/>
            <person name="Droby S."/>
            <person name="Gonzalez-Candelas L."/>
            <person name="Gabaldon T."/>
        </authorList>
    </citation>
    <scope>NUCLEOTIDE SEQUENCE [LARGE SCALE GENOMIC DNA]</scope>
    <source>
        <strain evidence="15 16">PHI-1</strain>
    </source>
</reference>
<feature type="transmembrane region" description="Helical" evidence="13">
    <location>
        <begin position="817"/>
        <end position="843"/>
    </location>
</feature>
<feature type="transmembrane region" description="Helical" evidence="13">
    <location>
        <begin position="599"/>
        <end position="620"/>
    </location>
</feature>
<dbReference type="SUPFAM" id="SSF53649">
    <property type="entry name" value="Alkaline phosphatase-like"/>
    <property type="match status" value="1"/>
</dbReference>
<comment type="function">
    <text evidence="12 13">Ethanolamine phosphate transferase involved in glycosylphosphatidylinositol-anchor biosynthesis. Transfers ethanolamine phosphate to the GPI second mannose.</text>
</comment>
<dbReference type="CDD" id="cd16024">
    <property type="entry name" value="GPI_EPT_2"/>
    <property type="match status" value="1"/>
</dbReference>
<dbReference type="InterPro" id="IPR039527">
    <property type="entry name" value="PIGG/GPI7"/>
</dbReference>
<dbReference type="PANTHER" id="PTHR23072">
    <property type="entry name" value="PHOSPHATIDYLINOSITOL GLYCAN-RELATED"/>
    <property type="match status" value="1"/>
</dbReference>
<comment type="subcellular location">
    <subcellularLocation>
        <location evidence="1 13">Endoplasmic reticulum membrane</location>
        <topology evidence="1 13">Multi-pass membrane protein</topology>
    </subcellularLocation>
</comment>
<dbReference type="GO" id="GO:0005789">
    <property type="term" value="C:endoplasmic reticulum membrane"/>
    <property type="evidence" value="ECO:0007669"/>
    <property type="project" value="UniProtKB-SubCell"/>
</dbReference>
<keyword evidence="10 13" id="KW-0472">Membrane</keyword>
<feature type="transmembrane region" description="Helical" evidence="13">
    <location>
        <begin position="7"/>
        <end position="30"/>
    </location>
</feature>
<accession>A0A0A2K771</accession>
<feature type="transmembrane region" description="Helical" evidence="13">
    <location>
        <begin position="441"/>
        <end position="460"/>
    </location>
</feature>
<dbReference type="InterPro" id="IPR017850">
    <property type="entry name" value="Alkaline_phosphatase_core_sf"/>
</dbReference>
<evidence type="ECO:0000256" key="8">
    <source>
        <dbReference type="ARBA" id="ARBA00022824"/>
    </source>
</evidence>
<evidence type="ECO:0000256" key="5">
    <source>
        <dbReference type="ARBA" id="ARBA00022502"/>
    </source>
</evidence>
<evidence type="ECO:0000256" key="11">
    <source>
        <dbReference type="ARBA" id="ARBA00023180"/>
    </source>
</evidence>
<dbReference type="OMA" id="SWNQTGQ"/>
<dbReference type="InterPro" id="IPR002591">
    <property type="entry name" value="Phosphodiest/P_Trfase"/>
</dbReference>
<evidence type="ECO:0000256" key="12">
    <source>
        <dbReference type="ARBA" id="ARBA00056729"/>
    </source>
</evidence>
<dbReference type="InterPro" id="IPR045687">
    <property type="entry name" value="PIGG/GPI7_C"/>
</dbReference>
<evidence type="ECO:0000256" key="7">
    <source>
        <dbReference type="ARBA" id="ARBA00022692"/>
    </source>
</evidence>
<feature type="transmembrane region" description="Helical" evidence="13">
    <location>
        <begin position="568"/>
        <end position="587"/>
    </location>
</feature>
<dbReference type="UniPathway" id="UPA00196"/>
<feature type="transmembrane region" description="Helical" evidence="13">
    <location>
        <begin position="526"/>
        <end position="548"/>
    </location>
</feature>
<keyword evidence="5 13" id="KW-0337">GPI-anchor biosynthesis</keyword>
<dbReference type="GO" id="GO:0006506">
    <property type="term" value="P:GPI anchor biosynthetic process"/>
    <property type="evidence" value="ECO:0007669"/>
    <property type="project" value="UniProtKB-UniPathway"/>
</dbReference>
<evidence type="ECO:0000256" key="13">
    <source>
        <dbReference type="RuleBase" id="RU367106"/>
    </source>
</evidence>
<comment type="pathway">
    <text evidence="2 13">Glycolipid biosynthesis; glycosylphosphatidylinositol-anchor biosynthesis.</text>
</comment>
<evidence type="ECO:0000256" key="3">
    <source>
        <dbReference type="ARBA" id="ARBA00005315"/>
    </source>
</evidence>
<evidence type="ECO:0000256" key="4">
    <source>
        <dbReference type="ARBA" id="ARBA00020830"/>
    </source>
</evidence>
<keyword evidence="11" id="KW-0325">Glycoprotein</keyword>
<keyword evidence="7 13" id="KW-0812">Transmembrane</keyword>
<feature type="transmembrane region" description="Helical" evidence="13">
    <location>
        <begin position="773"/>
        <end position="796"/>
    </location>
</feature>
<evidence type="ECO:0000256" key="1">
    <source>
        <dbReference type="ARBA" id="ARBA00004477"/>
    </source>
</evidence>
<organism evidence="15 16">
    <name type="scientific">Penicillium italicum</name>
    <name type="common">Blue mold</name>
    <dbReference type="NCBI Taxonomy" id="40296"/>
    <lineage>
        <taxon>Eukaryota</taxon>
        <taxon>Fungi</taxon>
        <taxon>Dikarya</taxon>
        <taxon>Ascomycota</taxon>
        <taxon>Pezizomycotina</taxon>
        <taxon>Eurotiomycetes</taxon>
        <taxon>Eurotiomycetidae</taxon>
        <taxon>Eurotiales</taxon>
        <taxon>Aspergillaceae</taxon>
        <taxon>Penicillium</taxon>
    </lineage>
</organism>
<feature type="transmembrane region" description="Helical" evidence="13">
    <location>
        <begin position="472"/>
        <end position="490"/>
    </location>
</feature>
<comment type="similarity">
    <text evidence="3 13">Belongs to the PIGG/PIGN/PIGO family. PIGG subfamily.</text>
</comment>
<keyword evidence="6 13" id="KW-0808">Transferase</keyword>
<evidence type="ECO:0000256" key="6">
    <source>
        <dbReference type="ARBA" id="ARBA00022679"/>
    </source>
</evidence>
<gene>
    <name evidence="15" type="ORF">PITC_072170</name>
</gene>
<keyword evidence="16" id="KW-1185">Reference proteome</keyword>
<comment type="caution">
    <text evidence="15">The sequence shown here is derived from an EMBL/GenBank/DDBJ whole genome shotgun (WGS) entry which is preliminary data.</text>
</comment>